<reference evidence="2 3" key="1">
    <citation type="journal article" date="2021" name="Nat. Commun.">
        <title>Genetic determinants of endophytism in the Arabidopsis root mycobiome.</title>
        <authorList>
            <person name="Mesny F."/>
            <person name="Miyauchi S."/>
            <person name="Thiergart T."/>
            <person name="Pickel B."/>
            <person name="Atanasova L."/>
            <person name="Karlsson M."/>
            <person name="Huettel B."/>
            <person name="Barry K.W."/>
            <person name="Haridas S."/>
            <person name="Chen C."/>
            <person name="Bauer D."/>
            <person name="Andreopoulos W."/>
            <person name="Pangilinan J."/>
            <person name="LaButti K."/>
            <person name="Riley R."/>
            <person name="Lipzen A."/>
            <person name="Clum A."/>
            <person name="Drula E."/>
            <person name="Henrissat B."/>
            <person name="Kohler A."/>
            <person name="Grigoriev I.V."/>
            <person name="Martin F.M."/>
            <person name="Hacquard S."/>
        </authorList>
    </citation>
    <scope>NUCLEOTIDE SEQUENCE [LARGE SCALE GENOMIC DNA]</scope>
    <source>
        <strain evidence="2 3">MPI-CAGE-CH-0241</strain>
    </source>
</reference>
<sequence>MIYSKIASTIINILDIDQSKITSTFLGHSPCMGEECWAHTYCPVDELTGKSKGHELVWVENGHDAFLRSIVHWRVVERTGTRKIKVTRSNDDHKRVTKTMNGIRRGQGLAKSLGIYVIPALQGSNDETNNSSNWYMAMEMLNGKAIESVSEEDLRLEFPRGMKEELTLTMASFIKNDSQSESSSQTSESSEDPKKIDPAALQVVRNILDFLDNPEDEV</sequence>
<gene>
    <name evidence="2" type="ORF">B0T10DRAFT_571423</name>
</gene>
<evidence type="ECO:0000256" key="1">
    <source>
        <dbReference type="SAM" id="MobiDB-lite"/>
    </source>
</evidence>
<feature type="region of interest" description="Disordered" evidence="1">
    <location>
        <begin position="175"/>
        <end position="198"/>
    </location>
</feature>
<dbReference type="EMBL" id="JAGPYM010000001">
    <property type="protein sequence ID" value="KAH6900737.1"/>
    <property type="molecule type" value="Genomic_DNA"/>
</dbReference>
<evidence type="ECO:0000313" key="2">
    <source>
        <dbReference type="EMBL" id="KAH6900737.1"/>
    </source>
</evidence>
<proteinExistence type="predicted"/>
<keyword evidence="3" id="KW-1185">Reference proteome</keyword>
<name>A0A9P9AWR9_9HYPO</name>
<dbReference type="Proteomes" id="UP000777438">
    <property type="component" value="Unassembled WGS sequence"/>
</dbReference>
<dbReference type="AlphaFoldDB" id="A0A9P9AWR9"/>
<comment type="caution">
    <text evidence="2">The sequence shown here is derived from an EMBL/GenBank/DDBJ whole genome shotgun (WGS) entry which is preliminary data.</text>
</comment>
<accession>A0A9P9AWR9</accession>
<evidence type="ECO:0000313" key="3">
    <source>
        <dbReference type="Proteomes" id="UP000777438"/>
    </source>
</evidence>
<feature type="compositionally biased region" description="Low complexity" evidence="1">
    <location>
        <begin position="179"/>
        <end position="188"/>
    </location>
</feature>
<protein>
    <submittedName>
        <fullName evidence="2">Uncharacterized protein</fullName>
    </submittedName>
</protein>
<organism evidence="2 3">
    <name type="scientific">Thelonectria olida</name>
    <dbReference type="NCBI Taxonomy" id="1576542"/>
    <lineage>
        <taxon>Eukaryota</taxon>
        <taxon>Fungi</taxon>
        <taxon>Dikarya</taxon>
        <taxon>Ascomycota</taxon>
        <taxon>Pezizomycotina</taxon>
        <taxon>Sordariomycetes</taxon>
        <taxon>Hypocreomycetidae</taxon>
        <taxon>Hypocreales</taxon>
        <taxon>Nectriaceae</taxon>
        <taxon>Thelonectria</taxon>
    </lineage>
</organism>